<gene>
    <name evidence="1" type="ORF">ILUMI_16228</name>
</gene>
<dbReference type="Proteomes" id="UP000801492">
    <property type="component" value="Unassembled WGS sequence"/>
</dbReference>
<protein>
    <submittedName>
        <fullName evidence="1">Uncharacterized protein</fullName>
    </submittedName>
</protein>
<reference evidence="1" key="1">
    <citation type="submission" date="2019-08" db="EMBL/GenBank/DDBJ databases">
        <title>The genome of the North American firefly Photinus pyralis.</title>
        <authorList>
            <consortium name="Photinus pyralis genome working group"/>
            <person name="Fallon T.R."/>
            <person name="Sander Lower S.E."/>
            <person name="Weng J.-K."/>
        </authorList>
    </citation>
    <scope>NUCLEOTIDE SEQUENCE</scope>
    <source>
        <strain evidence="1">TRF0915ILg1</strain>
        <tissue evidence="1">Whole body</tissue>
    </source>
</reference>
<sequence length="244" mass="28048">MAASEAAREIDKQDFNFQAKRESNVVPNKGSIAENYVLHRLVQTTVDQNSFAGDIDTDYDGIDKENYKPDDAENELSAEELVTSKDDTVIEGKNNTVLGSKKGSRHKRTKGILSDYHIWEEQIIHLLLKEVKDILNRDAYAKTPKLWQIPKWQDIERIEMIAKEPAHFRISWTKSTNESECKTMFCSTLKMPVRTISKWISEATRGPEVTEFTNNTKTLLQTLTPLRKPAEPRNLRNDEKRLAI</sequence>
<evidence type="ECO:0000313" key="2">
    <source>
        <dbReference type="Proteomes" id="UP000801492"/>
    </source>
</evidence>
<keyword evidence="2" id="KW-1185">Reference proteome</keyword>
<organism evidence="1 2">
    <name type="scientific">Ignelater luminosus</name>
    <name type="common">Cucubano</name>
    <name type="synonym">Pyrophorus luminosus</name>
    <dbReference type="NCBI Taxonomy" id="2038154"/>
    <lineage>
        <taxon>Eukaryota</taxon>
        <taxon>Metazoa</taxon>
        <taxon>Ecdysozoa</taxon>
        <taxon>Arthropoda</taxon>
        <taxon>Hexapoda</taxon>
        <taxon>Insecta</taxon>
        <taxon>Pterygota</taxon>
        <taxon>Neoptera</taxon>
        <taxon>Endopterygota</taxon>
        <taxon>Coleoptera</taxon>
        <taxon>Polyphaga</taxon>
        <taxon>Elateriformia</taxon>
        <taxon>Elateroidea</taxon>
        <taxon>Elateridae</taxon>
        <taxon>Agrypninae</taxon>
        <taxon>Pyrophorini</taxon>
        <taxon>Ignelater</taxon>
    </lineage>
</organism>
<accession>A0A8K0CUU6</accession>
<proteinExistence type="predicted"/>
<dbReference type="AlphaFoldDB" id="A0A8K0CUU6"/>
<evidence type="ECO:0000313" key="1">
    <source>
        <dbReference type="EMBL" id="KAF2889945.1"/>
    </source>
</evidence>
<comment type="caution">
    <text evidence="1">The sequence shown here is derived from an EMBL/GenBank/DDBJ whole genome shotgun (WGS) entry which is preliminary data.</text>
</comment>
<name>A0A8K0CUU6_IGNLU</name>
<dbReference type="EMBL" id="VTPC01060230">
    <property type="protein sequence ID" value="KAF2889945.1"/>
    <property type="molecule type" value="Genomic_DNA"/>
</dbReference>